<sequence>MQIEKELQNIQDNLRRIHAAYDDKGEDLSAWPLKATDTIDRLGIALRIKTEEHQCCTEDLMALRNNEQDGWKEAAIAWEVCSSIHNEWAKGKDALYSTRHEDFVKHADDARKKLTHNAAMSGEPKASPLDGTVRTED</sequence>
<evidence type="ECO:0000313" key="2">
    <source>
        <dbReference type="EMBL" id="SBT10652.1"/>
    </source>
</evidence>
<feature type="region of interest" description="Disordered" evidence="1">
    <location>
        <begin position="115"/>
        <end position="137"/>
    </location>
</feature>
<reference evidence="2 3" key="1">
    <citation type="submission" date="2016-06" db="EMBL/GenBank/DDBJ databases">
        <authorList>
            <person name="Kjaerup R.B."/>
            <person name="Dalgaard T.S."/>
            <person name="Juul-Madsen H.R."/>
        </authorList>
    </citation>
    <scope>NUCLEOTIDE SEQUENCE [LARGE SCALE GENOMIC DNA]</scope>
    <source>
        <strain evidence="2">2</strain>
    </source>
</reference>
<accession>A0A1A8Y0W7</accession>
<dbReference type="Proteomes" id="UP000199600">
    <property type="component" value="Unassembled WGS sequence"/>
</dbReference>
<evidence type="ECO:0000256" key="1">
    <source>
        <dbReference type="SAM" id="MobiDB-lite"/>
    </source>
</evidence>
<name>A0A1A8Y0W7_9RHOO</name>
<proteinExistence type="predicted"/>
<protein>
    <submittedName>
        <fullName evidence="2">Uncharacterized protein</fullName>
    </submittedName>
</protein>
<dbReference type="AlphaFoldDB" id="A0A1A8Y0W7"/>
<gene>
    <name evidence="2" type="ORF">PROAA_610012</name>
</gene>
<keyword evidence="3" id="KW-1185">Reference proteome</keyword>
<evidence type="ECO:0000313" key="3">
    <source>
        <dbReference type="Proteomes" id="UP000199600"/>
    </source>
</evidence>
<organism evidence="2 3">
    <name type="scientific">Candidatus Propionivibrio aalborgensis</name>
    <dbReference type="NCBI Taxonomy" id="1860101"/>
    <lineage>
        <taxon>Bacteria</taxon>
        <taxon>Pseudomonadati</taxon>
        <taxon>Pseudomonadota</taxon>
        <taxon>Betaproteobacteria</taxon>
        <taxon>Rhodocyclales</taxon>
        <taxon>Rhodocyclaceae</taxon>
        <taxon>Propionivibrio</taxon>
    </lineage>
</organism>
<dbReference type="RefSeq" id="WP_186412228.1">
    <property type="nucleotide sequence ID" value="NZ_FLQY01000364.1"/>
</dbReference>
<dbReference type="EMBL" id="FLQY01000364">
    <property type="protein sequence ID" value="SBT10652.1"/>
    <property type="molecule type" value="Genomic_DNA"/>
</dbReference>